<dbReference type="SUPFAM" id="SSF55486">
    <property type="entry name" value="Metalloproteases ('zincins'), catalytic domain"/>
    <property type="match status" value="1"/>
</dbReference>
<evidence type="ECO:0000256" key="1">
    <source>
        <dbReference type="SAM" id="MobiDB-lite"/>
    </source>
</evidence>
<dbReference type="InterPro" id="IPR024080">
    <property type="entry name" value="Neurolysin/TOP_N"/>
</dbReference>
<feature type="region of interest" description="Disordered" evidence="1">
    <location>
        <begin position="1"/>
        <end position="20"/>
    </location>
</feature>
<dbReference type="PANTHER" id="PTHR11804:SF84">
    <property type="entry name" value="SACCHAROLYSIN"/>
    <property type="match status" value="1"/>
</dbReference>
<accession>A0AA40ECU0</accession>
<dbReference type="Proteomes" id="UP001172102">
    <property type="component" value="Unassembled WGS sequence"/>
</dbReference>
<keyword evidence="3" id="KW-1185">Reference proteome</keyword>
<dbReference type="GO" id="GO:0005758">
    <property type="term" value="C:mitochondrial intermembrane space"/>
    <property type="evidence" value="ECO:0007669"/>
    <property type="project" value="TreeGrafter"/>
</dbReference>
<dbReference type="GO" id="GO:0006508">
    <property type="term" value="P:proteolysis"/>
    <property type="evidence" value="ECO:0007669"/>
    <property type="project" value="InterPro"/>
</dbReference>
<name>A0AA40ECU0_9PEZI</name>
<dbReference type="Gene3D" id="1.20.1050.40">
    <property type="entry name" value="Endopeptidase. Chain P, domain 1"/>
    <property type="match status" value="1"/>
</dbReference>
<dbReference type="AlphaFoldDB" id="A0AA40ECU0"/>
<reference evidence="2" key="1">
    <citation type="submission" date="2023-06" db="EMBL/GenBank/DDBJ databases">
        <title>Genome-scale phylogeny and comparative genomics of the fungal order Sordariales.</title>
        <authorList>
            <consortium name="Lawrence Berkeley National Laboratory"/>
            <person name="Hensen N."/>
            <person name="Bonometti L."/>
            <person name="Westerberg I."/>
            <person name="Brannstrom I.O."/>
            <person name="Guillou S."/>
            <person name="Cros-Aarteil S."/>
            <person name="Calhoun S."/>
            <person name="Haridas S."/>
            <person name="Kuo A."/>
            <person name="Mondo S."/>
            <person name="Pangilinan J."/>
            <person name="Riley R."/>
            <person name="Labutti K."/>
            <person name="Andreopoulos B."/>
            <person name="Lipzen A."/>
            <person name="Chen C."/>
            <person name="Yanf M."/>
            <person name="Daum C."/>
            <person name="Ng V."/>
            <person name="Clum A."/>
            <person name="Steindorff A."/>
            <person name="Ohm R."/>
            <person name="Martin F."/>
            <person name="Silar P."/>
            <person name="Natvig D."/>
            <person name="Lalanne C."/>
            <person name="Gautier V."/>
            <person name="Ament-Velasquez S.L."/>
            <person name="Kruys A."/>
            <person name="Hutchinson M.I."/>
            <person name="Powell A.J."/>
            <person name="Barry K."/>
            <person name="Miller A.N."/>
            <person name="Grigoriev I.V."/>
            <person name="Debuchy R."/>
            <person name="Gladieux P."/>
            <person name="Thoren M.H."/>
            <person name="Johannesson H."/>
        </authorList>
    </citation>
    <scope>NUCLEOTIDE SEQUENCE</scope>
    <source>
        <strain evidence="2">SMH4607-1</strain>
    </source>
</reference>
<dbReference type="InterPro" id="IPR045090">
    <property type="entry name" value="Pept_M3A_M3B"/>
</dbReference>
<protein>
    <submittedName>
        <fullName evidence="2">Uncharacterized protein</fullName>
    </submittedName>
</protein>
<proteinExistence type="predicted"/>
<comment type="caution">
    <text evidence="2">The sequence shown here is derived from an EMBL/GenBank/DDBJ whole genome shotgun (WGS) entry which is preliminary data.</text>
</comment>
<evidence type="ECO:0000313" key="3">
    <source>
        <dbReference type="Proteomes" id="UP001172102"/>
    </source>
</evidence>
<dbReference type="GO" id="GO:0006518">
    <property type="term" value="P:peptide metabolic process"/>
    <property type="evidence" value="ECO:0007669"/>
    <property type="project" value="TreeGrafter"/>
</dbReference>
<gene>
    <name evidence="2" type="ORF">B0H67DRAFT_639144</name>
</gene>
<dbReference type="PANTHER" id="PTHR11804">
    <property type="entry name" value="PROTEASE M3 THIMET OLIGOPEPTIDASE-RELATED"/>
    <property type="match status" value="1"/>
</dbReference>
<dbReference type="EMBL" id="JAUKUA010000001">
    <property type="protein sequence ID" value="KAK0730668.1"/>
    <property type="molecule type" value="Genomic_DNA"/>
</dbReference>
<sequence length="231" mass="25713">MGSSKPPHPPAVFNATTSSPVRGSRALVEQSKIVWDKTVASVHSDNATFGNTILPIIDDENIKLSRARLLRFYASTSPSKELRDASNAATKLLNDGEAELCSRADMFLHITSKSSAGSYVQTAVPPFDPVAKQVFENENKRIQELVRRCTSNVHKDSSGIWLSREELEGVPQDLITRLEKGDRQHEGKVWLKTKLPHPTKILSPAKSEATRKKVYYAIKNRLPEDVPLFPI</sequence>
<feature type="compositionally biased region" description="Pro residues" evidence="1">
    <location>
        <begin position="1"/>
        <end position="10"/>
    </location>
</feature>
<evidence type="ECO:0000313" key="2">
    <source>
        <dbReference type="EMBL" id="KAK0730668.1"/>
    </source>
</evidence>
<organism evidence="2 3">
    <name type="scientific">Lasiosphaeris hirsuta</name>
    <dbReference type="NCBI Taxonomy" id="260670"/>
    <lineage>
        <taxon>Eukaryota</taxon>
        <taxon>Fungi</taxon>
        <taxon>Dikarya</taxon>
        <taxon>Ascomycota</taxon>
        <taxon>Pezizomycotina</taxon>
        <taxon>Sordariomycetes</taxon>
        <taxon>Sordariomycetidae</taxon>
        <taxon>Sordariales</taxon>
        <taxon>Lasiosphaeriaceae</taxon>
        <taxon>Lasiosphaeris</taxon>
    </lineage>
</organism>
<dbReference type="GO" id="GO:0004222">
    <property type="term" value="F:metalloendopeptidase activity"/>
    <property type="evidence" value="ECO:0007669"/>
    <property type="project" value="InterPro"/>
</dbReference>